<dbReference type="SUPFAM" id="SSF50370">
    <property type="entry name" value="Ricin B-like lectins"/>
    <property type="match status" value="1"/>
</dbReference>
<keyword evidence="2" id="KW-1015">Disulfide bond</keyword>
<dbReference type="GeneTree" id="ENSGT00940000167356"/>
<dbReference type="GO" id="GO:0004653">
    <property type="term" value="F:polypeptide N-acetylgalactosaminyltransferase activity"/>
    <property type="evidence" value="ECO:0007669"/>
    <property type="project" value="TreeGrafter"/>
</dbReference>
<name>H2YVG5_CIOSA</name>
<dbReference type="GO" id="GO:0030246">
    <property type="term" value="F:carbohydrate binding"/>
    <property type="evidence" value="ECO:0007669"/>
    <property type="project" value="UniProtKB-KW"/>
</dbReference>
<dbReference type="InterPro" id="IPR000772">
    <property type="entry name" value="Ricin_B_lectin"/>
</dbReference>
<keyword evidence="1" id="KW-0430">Lectin</keyword>
<dbReference type="OMA" id="LDDYKRH"/>
<protein>
    <recommendedName>
        <fullName evidence="3">Ricin B lectin domain-containing protein</fullName>
    </recommendedName>
</protein>
<reference evidence="4" key="3">
    <citation type="submission" date="2025-09" db="UniProtKB">
        <authorList>
            <consortium name="Ensembl"/>
        </authorList>
    </citation>
    <scope>IDENTIFICATION</scope>
</reference>
<reference evidence="5" key="1">
    <citation type="submission" date="2003-08" db="EMBL/GenBank/DDBJ databases">
        <authorList>
            <person name="Birren B."/>
            <person name="Nusbaum C."/>
            <person name="Abebe A."/>
            <person name="Abouelleil A."/>
            <person name="Adekoya E."/>
            <person name="Ait-zahra M."/>
            <person name="Allen N."/>
            <person name="Allen T."/>
            <person name="An P."/>
            <person name="Anderson M."/>
            <person name="Anderson S."/>
            <person name="Arachchi H."/>
            <person name="Armbruster J."/>
            <person name="Bachantsang P."/>
            <person name="Baldwin J."/>
            <person name="Barry A."/>
            <person name="Bayul T."/>
            <person name="Blitshsteyn B."/>
            <person name="Bloom T."/>
            <person name="Blye J."/>
            <person name="Boguslavskiy L."/>
            <person name="Borowsky M."/>
            <person name="Boukhgalter B."/>
            <person name="Brunache A."/>
            <person name="Butler J."/>
            <person name="Calixte N."/>
            <person name="Calvo S."/>
            <person name="Camarata J."/>
            <person name="Campo K."/>
            <person name="Chang J."/>
            <person name="Cheshatsang Y."/>
            <person name="Citroen M."/>
            <person name="Collymore A."/>
            <person name="Considine T."/>
            <person name="Cook A."/>
            <person name="Cooke P."/>
            <person name="Corum B."/>
            <person name="Cuomo C."/>
            <person name="David R."/>
            <person name="Dawoe T."/>
            <person name="Degray S."/>
            <person name="Dodge S."/>
            <person name="Dooley K."/>
            <person name="Dorje P."/>
            <person name="Dorjee K."/>
            <person name="Dorris L."/>
            <person name="Duffey N."/>
            <person name="Dupes A."/>
            <person name="Elkins T."/>
            <person name="Engels R."/>
            <person name="Erickson J."/>
            <person name="Farina A."/>
            <person name="Faro S."/>
            <person name="Ferreira P."/>
            <person name="Fischer H."/>
            <person name="Fitzgerald M."/>
            <person name="Foley K."/>
            <person name="Gage D."/>
            <person name="Galagan J."/>
            <person name="Gearin G."/>
            <person name="Gnerre S."/>
            <person name="Gnirke A."/>
            <person name="Goyette A."/>
            <person name="Graham J."/>
            <person name="Grandbois E."/>
            <person name="Gyaltsen K."/>
            <person name="Hafez N."/>
            <person name="Hagopian D."/>
            <person name="Hagos B."/>
            <person name="Hall J."/>
            <person name="Hatcher B."/>
            <person name="Heller A."/>
            <person name="Higgins H."/>
            <person name="Honan T."/>
            <person name="Horn A."/>
            <person name="Houde N."/>
            <person name="Hughes L."/>
            <person name="Hulme W."/>
            <person name="Husby E."/>
            <person name="Iliev I."/>
            <person name="Jaffe D."/>
            <person name="Jones C."/>
            <person name="Kamal M."/>
            <person name="Kamat A."/>
            <person name="Kamvysselis M."/>
            <person name="Karlsson E."/>
            <person name="Kells C."/>
            <person name="Kieu A."/>
            <person name="Kisner P."/>
            <person name="Kodira C."/>
            <person name="Kulbokas E."/>
            <person name="Labutti K."/>
            <person name="Lama D."/>
            <person name="Landers T."/>
            <person name="Leger J."/>
            <person name="Levine S."/>
            <person name="Lewis D."/>
            <person name="Lewis T."/>
            <person name="Lindblad-toh K."/>
            <person name="Liu X."/>
            <person name="Lokyitsang T."/>
            <person name="Lokyitsang Y."/>
            <person name="Lucien O."/>
            <person name="Lui A."/>
            <person name="Ma L.J."/>
            <person name="Mabbitt R."/>
            <person name="Macdonald J."/>
            <person name="Maclean C."/>
            <person name="Major J."/>
            <person name="Manning J."/>
            <person name="Marabella R."/>
            <person name="Maru K."/>
            <person name="Matthews C."/>
            <person name="Mauceli E."/>
            <person name="Mccarthy M."/>
            <person name="Mcdonough S."/>
            <person name="Mcghee T."/>
            <person name="Meldrim J."/>
            <person name="Meneus L."/>
            <person name="Mesirov J."/>
            <person name="Mihalev A."/>
            <person name="Mihova T."/>
            <person name="Mikkelsen T."/>
            <person name="Mlenga V."/>
            <person name="Moru K."/>
            <person name="Mozes J."/>
            <person name="Mulrain L."/>
            <person name="Munson G."/>
            <person name="Naylor J."/>
            <person name="Newes C."/>
            <person name="Nguyen C."/>
            <person name="Nguyen N."/>
            <person name="Nguyen T."/>
            <person name="Nicol R."/>
            <person name="Nielsen C."/>
            <person name="Nizzari M."/>
            <person name="Norbu C."/>
            <person name="Norbu N."/>
            <person name="O'donnell P."/>
            <person name="Okoawo O."/>
            <person name="O'leary S."/>
            <person name="Omotosho B."/>
            <person name="O'neill K."/>
            <person name="Osman S."/>
            <person name="Parker S."/>
            <person name="Perrin D."/>
            <person name="Phunkhang P."/>
            <person name="Piqani B."/>
            <person name="Purcell S."/>
            <person name="Rachupka T."/>
            <person name="Ramasamy U."/>
            <person name="Rameau R."/>
            <person name="Ray V."/>
            <person name="Raymond C."/>
            <person name="Retta R."/>
            <person name="Richardson S."/>
            <person name="Rise C."/>
            <person name="Rodriguez J."/>
            <person name="Rogers J."/>
            <person name="Rogov P."/>
            <person name="Rutman M."/>
            <person name="Schupbach R."/>
            <person name="Seaman C."/>
            <person name="Settipalli S."/>
            <person name="Sharpe T."/>
            <person name="Sheridan J."/>
            <person name="Sherpa N."/>
            <person name="Shi J."/>
            <person name="Smirnov S."/>
            <person name="Smith C."/>
            <person name="Sougnez C."/>
            <person name="Spencer B."/>
            <person name="Stalker J."/>
            <person name="Stange-thomann N."/>
            <person name="Stavropoulos S."/>
            <person name="Stetson K."/>
            <person name="Stone C."/>
            <person name="Stone S."/>
            <person name="Stubbs M."/>
            <person name="Talamas J."/>
            <person name="Tchuinga P."/>
            <person name="Tenzing P."/>
            <person name="Tesfaye S."/>
            <person name="Theodore J."/>
            <person name="Thoulutsang Y."/>
            <person name="Topham K."/>
            <person name="Towey S."/>
            <person name="Tsamla T."/>
            <person name="Tsomo N."/>
            <person name="Vallee D."/>
            <person name="Vassiliev H."/>
            <person name="Venkataraman V."/>
            <person name="Vinson J."/>
            <person name="Vo A."/>
            <person name="Wade C."/>
            <person name="Wang S."/>
            <person name="Wangchuk T."/>
            <person name="Wangdi T."/>
            <person name="Whittaker C."/>
            <person name="Wilkinson J."/>
            <person name="Wu Y."/>
            <person name="Wyman D."/>
            <person name="Yadav S."/>
            <person name="Yang S."/>
            <person name="Yang X."/>
            <person name="Yeager S."/>
            <person name="Yee E."/>
            <person name="Young G."/>
            <person name="Zainoun J."/>
            <person name="Zembeck L."/>
            <person name="Zimmer A."/>
            <person name="Zody M."/>
            <person name="Lander E."/>
        </authorList>
    </citation>
    <scope>NUCLEOTIDE SEQUENCE [LARGE SCALE GENOMIC DNA]</scope>
</reference>
<dbReference type="InParanoid" id="H2YVG5"/>
<sequence length="195" mass="22373">MRLAEVWLDDYKRHFDIRVPPSEQNQNFGDVTARKKLRENLKCHDFKWYLENVFPEQHVPEDRPGYYGAIENVKLKGNCLDVGTDNTGEPTVLLYGCHSMSSQFFEYTSKGEMRHNKVNEQCLEVNGNDVTSSACTTHENVPKNGQTWMFVLGGVIASKLNGKCLEAVQQADGVYKAVLLRCDPQSKFQKWNFFK</sequence>
<proteinExistence type="predicted"/>
<dbReference type="Pfam" id="PF00652">
    <property type="entry name" value="Ricin_B_lectin"/>
    <property type="match status" value="1"/>
</dbReference>
<organism evidence="4 5">
    <name type="scientific">Ciona savignyi</name>
    <name type="common">Pacific transparent sea squirt</name>
    <dbReference type="NCBI Taxonomy" id="51511"/>
    <lineage>
        <taxon>Eukaryota</taxon>
        <taxon>Metazoa</taxon>
        <taxon>Chordata</taxon>
        <taxon>Tunicata</taxon>
        <taxon>Ascidiacea</taxon>
        <taxon>Phlebobranchia</taxon>
        <taxon>Cionidae</taxon>
        <taxon>Ciona</taxon>
    </lineage>
</organism>
<dbReference type="Gene3D" id="1.10.8.460">
    <property type="entry name" value="ppGaNTase-T1 linker domain-like"/>
    <property type="match status" value="1"/>
</dbReference>
<dbReference type="AlphaFoldDB" id="H2YVG5"/>
<evidence type="ECO:0000259" key="3">
    <source>
        <dbReference type="SMART" id="SM00458"/>
    </source>
</evidence>
<dbReference type="Ensembl" id="ENSCSAVT00000009442.1">
    <property type="protein sequence ID" value="ENSCSAVP00000009325.1"/>
    <property type="gene ID" value="ENSCSAVG00000005492.1"/>
</dbReference>
<dbReference type="GO" id="GO:0005794">
    <property type="term" value="C:Golgi apparatus"/>
    <property type="evidence" value="ECO:0007669"/>
    <property type="project" value="TreeGrafter"/>
</dbReference>
<dbReference type="InterPro" id="IPR035992">
    <property type="entry name" value="Ricin_B-like_lectins"/>
</dbReference>
<dbReference type="PROSITE" id="PS50231">
    <property type="entry name" value="RICIN_B_LECTIN"/>
    <property type="match status" value="1"/>
</dbReference>
<dbReference type="PANTHER" id="PTHR11675:SF126">
    <property type="entry name" value="RICIN B LECTIN DOMAIN-CONTAINING PROTEIN"/>
    <property type="match status" value="1"/>
</dbReference>
<dbReference type="HOGENOM" id="CLU_119582_0_0_1"/>
<dbReference type="Proteomes" id="UP000007875">
    <property type="component" value="Unassembled WGS sequence"/>
</dbReference>
<dbReference type="GO" id="GO:0006493">
    <property type="term" value="P:protein O-linked glycosylation"/>
    <property type="evidence" value="ECO:0007669"/>
    <property type="project" value="TreeGrafter"/>
</dbReference>
<feature type="domain" description="Ricin B lectin" evidence="3">
    <location>
        <begin position="65"/>
        <end position="194"/>
    </location>
</feature>
<evidence type="ECO:0000313" key="4">
    <source>
        <dbReference type="Ensembl" id="ENSCSAVP00000009325.1"/>
    </source>
</evidence>
<evidence type="ECO:0000256" key="1">
    <source>
        <dbReference type="ARBA" id="ARBA00022734"/>
    </source>
</evidence>
<keyword evidence="5" id="KW-1185">Reference proteome</keyword>
<dbReference type="Gene3D" id="2.80.10.50">
    <property type="match status" value="1"/>
</dbReference>
<reference evidence="4" key="2">
    <citation type="submission" date="2025-08" db="UniProtKB">
        <authorList>
            <consortium name="Ensembl"/>
        </authorList>
    </citation>
    <scope>IDENTIFICATION</scope>
</reference>
<dbReference type="PANTHER" id="PTHR11675">
    <property type="entry name" value="N-ACETYLGALACTOSAMINYLTRANSFERASE"/>
    <property type="match status" value="1"/>
</dbReference>
<evidence type="ECO:0000313" key="5">
    <source>
        <dbReference type="Proteomes" id="UP000007875"/>
    </source>
</evidence>
<dbReference type="STRING" id="51511.ENSCSAVP00000009325"/>
<evidence type="ECO:0000256" key="2">
    <source>
        <dbReference type="ARBA" id="ARBA00023157"/>
    </source>
</evidence>
<dbReference type="eggNOG" id="KOG3736">
    <property type="taxonomic scope" value="Eukaryota"/>
</dbReference>
<accession>H2YVG5</accession>
<dbReference type="SMART" id="SM00458">
    <property type="entry name" value="RICIN"/>
    <property type="match status" value="1"/>
</dbReference>